<dbReference type="RefSeq" id="WP_275594095.1">
    <property type="nucleotide sequence ID" value="NZ_CP102381.1"/>
</dbReference>
<dbReference type="InterPro" id="IPR035965">
    <property type="entry name" value="PAS-like_dom_sf"/>
</dbReference>
<dbReference type="EMBL" id="CP102381">
    <property type="protein sequence ID" value="WEJ61836.1"/>
    <property type="molecule type" value="Genomic_DNA"/>
</dbReference>
<protein>
    <recommendedName>
        <fullName evidence="3">PAS domain-containing protein</fullName>
    </recommendedName>
</protein>
<evidence type="ECO:0000313" key="1">
    <source>
        <dbReference type="EMBL" id="WEJ61836.1"/>
    </source>
</evidence>
<dbReference type="SUPFAM" id="SSF55785">
    <property type="entry name" value="PYP-like sensor domain (PAS domain)"/>
    <property type="match status" value="1"/>
</dbReference>
<reference evidence="1 2" key="1">
    <citation type="submission" date="2022-06" db="EMBL/GenBank/DDBJ databases">
        <title>Thiomicrohabdus sp. nov, an obligately chemolithoautotrophic, sulfur-oxidizing bacterium isolated from beach of Guanyin Mountain. Amoy.</title>
        <authorList>
            <person name="Zhu H."/>
        </authorList>
    </citation>
    <scope>NUCLEOTIDE SEQUENCE [LARGE SCALE GENOMIC DNA]</scope>
    <source>
        <strain evidence="1 2">XGS-01</strain>
    </source>
</reference>
<organism evidence="1 2">
    <name type="scientific">Thiomicrorhabdus lithotrophica</name>
    <dbReference type="NCBI Taxonomy" id="2949997"/>
    <lineage>
        <taxon>Bacteria</taxon>
        <taxon>Pseudomonadati</taxon>
        <taxon>Pseudomonadota</taxon>
        <taxon>Gammaproteobacteria</taxon>
        <taxon>Thiotrichales</taxon>
        <taxon>Piscirickettsiaceae</taxon>
        <taxon>Thiomicrorhabdus</taxon>
    </lineage>
</organism>
<dbReference type="Proteomes" id="UP001222275">
    <property type="component" value="Chromosome"/>
</dbReference>
<keyword evidence="2" id="KW-1185">Reference proteome</keyword>
<evidence type="ECO:0008006" key="3">
    <source>
        <dbReference type="Google" id="ProtNLM"/>
    </source>
</evidence>
<proteinExistence type="predicted"/>
<name>A0ABY8C796_9GAMM</name>
<evidence type="ECO:0000313" key="2">
    <source>
        <dbReference type="Proteomes" id="UP001222275"/>
    </source>
</evidence>
<sequence>MNLKLNQNLELIEVSKNFLKKFDLLEEDLLGTNFLDMVPNTVPSNVIDELKEHCHNGLSNCYILHISLNQKVCWLNVNFQVLDTPSLGHTFEVRFFQLDKLSVRNAKEMYALMNFEPLSQVEQKDHREMASNDLDVYYEFN</sequence>
<accession>A0ABY8C796</accession>
<gene>
    <name evidence="1" type="ORF">NR989_07385</name>
</gene>